<dbReference type="EMBL" id="QGKV02000297">
    <property type="protein sequence ID" value="KAF3607255.1"/>
    <property type="molecule type" value="Genomic_DNA"/>
</dbReference>
<reference evidence="3 4" key="1">
    <citation type="journal article" date="2020" name="BMC Genomics">
        <title>Intraspecific diversification of the crop wild relative Brassica cretica Lam. using demographic model selection.</title>
        <authorList>
            <person name="Kioukis A."/>
            <person name="Michalopoulou V.A."/>
            <person name="Briers L."/>
            <person name="Pirintsos S."/>
            <person name="Studholme D.J."/>
            <person name="Pavlidis P."/>
            <person name="Sarris P.F."/>
        </authorList>
    </citation>
    <scope>NUCLEOTIDE SEQUENCE [LARGE SCALE GENOMIC DNA]</scope>
    <source>
        <strain evidence="4">cv. PFS-1207/04</strain>
    </source>
</reference>
<dbReference type="PANTHER" id="PTHR31589">
    <property type="entry name" value="PROTEIN, PUTATIVE (DUF239)-RELATED-RELATED"/>
    <property type="match status" value="1"/>
</dbReference>
<dbReference type="Proteomes" id="UP000266723">
    <property type="component" value="Unassembled WGS sequence"/>
</dbReference>
<name>A0ABQ7EVX6_BRACR</name>
<proteinExistence type="predicted"/>
<dbReference type="InterPro" id="IPR004314">
    <property type="entry name" value="Neprosin"/>
</dbReference>
<feature type="chain" id="PRO_5045595754" description="Neprosin PEP catalytic domain-containing protein" evidence="1">
    <location>
        <begin position="22"/>
        <end position="321"/>
    </location>
</feature>
<feature type="signal peptide" evidence="1">
    <location>
        <begin position="1"/>
        <end position="21"/>
    </location>
</feature>
<keyword evidence="4" id="KW-1185">Reference proteome</keyword>
<evidence type="ECO:0000313" key="4">
    <source>
        <dbReference type="Proteomes" id="UP000266723"/>
    </source>
</evidence>
<feature type="domain" description="Neprosin PEP catalytic" evidence="2">
    <location>
        <begin position="69"/>
        <end position="321"/>
    </location>
</feature>
<organism evidence="3 4">
    <name type="scientific">Brassica cretica</name>
    <name type="common">Mustard</name>
    <dbReference type="NCBI Taxonomy" id="69181"/>
    <lineage>
        <taxon>Eukaryota</taxon>
        <taxon>Viridiplantae</taxon>
        <taxon>Streptophyta</taxon>
        <taxon>Embryophyta</taxon>
        <taxon>Tracheophyta</taxon>
        <taxon>Spermatophyta</taxon>
        <taxon>Magnoliopsida</taxon>
        <taxon>eudicotyledons</taxon>
        <taxon>Gunneridae</taxon>
        <taxon>Pentapetalae</taxon>
        <taxon>rosids</taxon>
        <taxon>malvids</taxon>
        <taxon>Brassicales</taxon>
        <taxon>Brassicaceae</taxon>
        <taxon>Brassiceae</taxon>
        <taxon>Brassica</taxon>
    </lineage>
</organism>
<evidence type="ECO:0000259" key="2">
    <source>
        <dbReference type="PROSITE" id="PS52045"/>
    </source>
</evidence>
<protein>
    <recommendedName>
        <fullName evidence="2">Neprosin PEP catalytic domain-containing protein</fullName>
    </recommendedName>
</protein>
<dbReference type="InterPro" id="IPR053168">
    <property type="entry name" value="Glutamic_endopeptidase"/>
</dbReference>
<dbReference type="PANTHER" id="PTHR31589:SF119">
    <property type="entry name" value="NEPROSIN DOMAIN-CONTAINING PROTEIN"/>
    <property type="match status" value="1"/>
</dbReference>
<dbReference type="Gene3D" id="3.90.1320.10">
    <property type="entry name" value="Outer-capsid protein sigma 3, large lobe"/>
    <property type="match status" value="1"/>
</dbReference>
<gene>
    <name evidence="3" type="ORF">DY000_02049920</name>
</gene>
<accession>A0ABQ7EVX6</accession>
<dbReference type="PROSITE" id="PS52045">
    <property type="entry name" value="NEPROSIN_PEP_CD"/>
    <property type="match status" value="1"/>
</dbReference>
<sequence length="321" mass="35921">MGMATVALMLIGVIIYPCVCGKEFSDHQEIKIQTLLKRLNKHALISIKTVDGDIIDCVPIHSQPAFDHPLLRNHTIQYAIMNSMQGKYVGTKFEVNMWKPEVQVPNEFRLAQTWLVSGVGTTRNTIEAGLQVYPGKYGDNNLRLFVFWTANGYQGTGCYNNECAGFVQRSNKIAVGGTYNTFSQYDGDQYELSVLIWKDGENWWLQIGEEFVGYWPGQLFNSLGNGATIVQWGGEIVNRETDGKHTGTDMGSGHFAEEGYKKASYFRNLMTIDETNTLREPQGVYRTTGHDNCYNIKAGDGGTSWGVNFFYGGPGLNERCP</sequence>
<dbReference type="Pfam" id="PF03080">
    <property type="entry name" value="Neprosin"/>
    <property type="match status" value="1"/>
</dbReference>
<evidence type="ECO:0000256" key="1">
    <source>
        <dbReference type="SAM" id="SignalP"/>
    </source>
</evidence>
<evidence type="ECO:0000313" key="3">
    <source>
        <dbReference type="EMBL" id="KAF3607255.1"/>
    </source>
</evidence>
<keyword evidence="1" id="KW-0732">Signal</keyword>
<comment type="caution">
    <text evidence="3">The sequence shown here is derived from an EMBL/GenBank/DDBJ whole genome shotgun (WGS) entry which is preliminary data.</text>
</comment>